<dbReference type="Gene3D" id="3.10.129.10">
    <property type="entry name" value="Hotdog Thioesterase"/>
    <property type="match status" value="1"/>
</dbReference>
<protein>
    <recommendedName>
        <fullName evidence="1">FAS1-like dehydratase domain-containing protein</fullName>
    </recommendedName>
</protein>
<dbReference type="AlphaFoldDB" id="A0A0B1Q010"/>
<evidence type="ECO:0000313" key="3">
    <source>
        <dbReference type="Proteomes" id="UP000030826"/>
    </source>
</evidence>
<reference evidence="2 3" key="1">
    <citation type="submission" date="2014-09" db="EMBL/GenBank/DDBJ databases">
        <title>Isolation and characterization of Aurantimonas altamirensis ON-56566 from clinical sample following a dog bite.</title>
        <authorList>
            <person name="Eshaghi A."/>
            <person name="Li A."/>
            <person name="Shahinas D."/>
            <person name="Bahn P."/>
            <person name="Kus J.V."/>
            <person name="Patel S.N."/>
        </authorList>
    </citation>
    <scope>NUCLEOTIDE SEQUENCE [LARGE SCALE GENOMIC DNA]</scope>
    <source>
        <strain evidence="2 3">ON-56566</strain>
    </source>
</reference>
<dbReference type="OrthoDB" id="7183822at2"/>
<name>A0A0B1Q010_9HYPH</name>
<dbReference type="SUPFAM" id="SSF54637">
    <property type="entry name" value="Thioesterase/thiol ester dehydrase-isomerase"/>
    <property type="match status" value="2"/>
</dbReference>
<dbReference type="InterPro" id="IPR039569">
    <property type="entry name" value="FAS1-like_DH_region"/>
</dbReference>
<dbReference type="InterPro" id="IPR029069">
    <property type="entry name" value="HotDog_dom_sf"/>
</dbReference>
<proteinExistence type="predicted"/>
<accession>A0A0B1Q010</accession>
<comment type="caution">
    <text evidence="2">The sequence shown here is derived from an EMBL/GenBank/DDBJ whole genome shotgun (WGS) entry which is preliminary data.</text>
</comment>
<dbReference type="Pfam" id="PF13452">
    <property type="entry name" value="FAS1_DH_region"/>
    <property type="match status" value="1"/>
</dbReference>
<dbReference type="PANTHER" id="PTHR28152">
    <property type="entry name" value="HYDROXYACYL-THIOESTER DEHYDRATASE TYPE 2, MITOCHONDRIAL"/>
    <property type="match status" value="1"/>
</dbReference>
<dbReference type="GO" id="GO:0019171">
    <property type="term" value="F:(3R)-hydroxyacyl-[acyl-carrier-protein] dehydratase activity"/>
    <property type="evidence" value="ECO:0007669"/>
    <property type="project" value="TreeGrafter"/>
</dbReference>
<dbReference type="InterPro" id="IPR052741">
    <property type="entry name" value="Mitochondrial_HTD2"/>
</dbReference>
<dbReference type="STRING" id="370622.LA66_17150"/>
<sequence length="280" mass="31457">MDGFHDWIGREQVQEERCDAWPMRGLAALLDKATIPGPGDEIAPLAHWLMFAPSVPQSQIGSDGHPRRGGFLPPITQPRRMWAGSDIRFMAPIRIGDHVVKTSRIASIEEKVGRTGSLIFVVVENRYETDDGPALSEAQTLVYREDPPPGELPPPARPAPAEAEWSVDIEPDPVLLFRYSAVTFNAHRIHYDAPYANDVEHYPRPVVHGQLIATLMLDRLGSRRQDKRLQRFTFRAQRPLLCDTAFAVEGARPREDGTMELWSRTRDGELTMSATAEFEA</sequence>
<dbReference type="PANTHER" id="PTHR28152:SF1">
    <property type="entry name" value="HYDROXYACYL-THIOESTER DEHYDRATASE TYPE 2, MITOCHONDRIAL"/>
    <property type="match status" value="1"/>
</dbReference>
<organism evidence="2 3">
    <name type="scientific">Aureimonas altamirensis</name>
    <dbReference type="NCBI Taxonomy" id="370622"/>
    <lineage>
        <taxon>Bacteria</taxon>
        <taxon>Pseudomonadati</taxon>
        <taxon>Pseudomonadota</taxon>
        <taxon>Alphaproteobacteria</taxon>
        <taxon>Hyphomicrobiales</taxon>
        <taxon>Aurantimonadaceae</taxon>
        <taxon>Aureimonas</taxon>
    </lineage>
</organism>
<evidence type="ECO:0000313" key="2">
    <source>
        <dbReference type="EMBL" id="KHJ53654.1"/>
    </source>
</evidence>
<evidence type="ECO:0000259" key="1">
    <source>
        <dbReference type="Pfam" id="PF13452"/>
    </source>
</evidence>
<gene>
    <name evidence="2" type="ORF">LA66_17150</name>
</gene>
<feature type="domain" description="FAS1-like dehydratase" evidence="1">
    <location>
        <begin position="59"/>
        <end position="133"/>
    </location>
</feature>
<dbReference type="Proteomes" id="UP000030826">
    <property type="component" value="Unassembled WGS sequence"/>
</dbReference>
<dbReference type="EMBL" id="JRFJ01000005">
    <property type="protein sequence ID" value="KHJ53654.1"/>
    <property type="molecule type" value="Genomic_DNA"/>
</dbReference>